<gene>
    <name evidence="1" type="ORF">CARUB_v10024705mg</name>
</gene>
<proteinExistence type="predicted"/>
<name>R0FTT4_9BRAS</name>
<evidence type="ECO:0000313" key="2">
    <source>
        <dbReference type="Proteomes" id="UP000029121"/>
    </source>
</evidence>
<keyword evidence="2" id="KW-1185">Reference proteome</keyword>
<dbReference type="STRING" id="81985.R0FTT4"/>
<protein>
    <submittedName>
        <fullName evidence="1">Uncharacterized protein</fullName>
    </submittedName>
</protein>
<organism evidence="1 2">
    <name type="scientific">Capsella rubella</name>
    <dbReference type="NCBI Taxonomy" id="81985"/>
    <lineage>
        <taxon>Eukaryota</taxon>
        <taxon>Viridiplantae</taxon>
        <taxon>Streptophyta</taxon>
        <taxon>Embryophyta</taxon>
        <taxon>Tracheophyta</taxon>
        <taxon>Spermatophyta</taxon>
        <taxon>Magnoliopsida</taxon>
        <taxon>eudicotyledons</taxon>
        <taxon>Gunneridae</taxon>
        <taxon>Pentapetalae</taxon>
        <taxon>rosids</taxon>
        <taxon>malvids</taxon>
        <taxon>Brassicales</taxon>
        <taxon>Brassicaceae</taxon>
        <taxon>Camelineae</taxon>
        <taxon>Capsella</taxon>
    </lineage>
</organism>
<feature type="non-terminal residue" evidence="1">
    <location>
        <position position="1"/>
    </location>
</feature>
<evidence type="ECO:0000313" key="1">
    <source>
        <dbReference type="EMBL" id="EOA26302.1"/>
    </source>
</evidence>
<dbReference type="Proteomes" id="UP000029121">
    <property type="component" value="Unassembled WGS sequence"/>
</dbReference>
<dbReference type="AlphaFoldDB" id="R0FTT4"/>
<dbReference type="EMBL" id="KB870808">
    <property type="protein sequence ID" value="EOA26302.1"/>
    <property type="molecule type" value="Genomic_DNA"/>
</dbReference>
<reference evidence="2" key="1">
    <citation type="journal article" date="2013" name="Nat. Genet.">
        <title>The Capsella rubella genome and the genomic consequences of rapid mating system evolution.</title>
        <authorList>
            <person name="Slotte T."/>
            <person name="Hazzouri K.M."/>
            <person name="Agren J.A."/>
            <person name="Koenig D."/>
            <person name="Maumus F."/>
            <person name="Guo Y.L."/>
            <person name="Steige K."/>
            <person name="Platts A.E."/>
            <person name="Escobar J.S."/>
            <person name="Newman L.K."/>
            <person name="Wang W."/>
            <person name="Mandakova T."/>
            <person name="Vello E."/>
            <person name="Smith L.M."/>
            <person name="Henz S.R."/>
            <person name="Steffen J."/>
            <person name="Takuno S."/>
            <person name="Brandvain Y."/>
            <person name="Coop G."/>
            <person name="Andolfatto P."/>
            <person name="Hu T.T."/>
            <person name="Blanchette M."/>
            <person name="Clark R.M."/>
            <person name="Quesneville H."/>
            <person name="Nordborg M."/>
            <person name="Gaut B.S."/>
            <person name="Lysak M.A."/>
            <person name="Jenkins J."/>
            <person name="Grimwood J."/>
            <person name="Chapman J."/>
            <person name="Prochnik S."/>
            <person name="Shu S."/>
            <person name="Rokhsar D."/>
            <person name="Schmutz J."/>
            <person name="Weigel D."/>
            <person name="Wright S.I."/>
        </authorList>
    </citation>
    <scope>NUCLEOTIDE SEQUENCE [LARGE SCALE GENOMIC DNA]</scope>
    <source>
        <strain evidence="2">cv. Monte Gargano</strain>
    </source>
</reference>
<accession>R0FTT4</accession>
<sequence length="79" mass="9426">THGDEDTKDEFVYKFPVTCRLTYNDPEVPKESEETLRFFLNKKHYSWPLSVICEIYGFTMHENVAFPKFPPAEANMFWD</sequence>